<dbReference type="InterPro" id="IPR044804">
    <property type="entry name" value="Ribosomal_eL20z-like"/>
</dbReference>
<dbReference type="HOGENOM" id="CLU_938060_0_0_1"/>
<dbReference type="EnsemblPlants" id="ONIVA05G27820.1">
    <property type="protein sequence ID" value="ONIVA05G27820.1"/>
    <property type="gene ID" value="ONIVA05G27820"/>
</dbReference>
<dbReference type="AlphaFoldDB" id="A0A0E0HIH6"/>
<accession>A0A0E0HIH6</accession>
<reference evidence="3" key="2">
    <citation type="submission" date="2018-04" db="EMBL/GenBank/DDBJ databases">
        <title>OnivRS2 (Oryza nivara Reference Sequence Version 2).</title>
        <authorList>
            <person name="Zhang J."/>
            <person name="Kudrna D."/>
            <person name="Lee S."/>
            <person name="Talag J."/>
            <person name="Rajasekar S."/>
            <person name="Welchert J."/>
            <person name="Hsing Y.-I."/>
            <person name="Wing R.A."/>
        </authorList>
    </citation>
    <scope>NUCLEOTIDE SEQUENCE [LARGE SCALE GENOMIC DNA]</scope>
    <source>
        <strain evidence="3">SL10</strain>
    </source>
</reference>
<evidence type="ECO:0000256" key="1">
    <source>
        <dbReference type="SAM" id="MobiDB-lite"/>
    </source>
</evidence>
<sequence length="297" mass="31647">MGRITAHLNKPFHKSATQSALSCLLHLFYTTQIASSLLRTNFLLDPTSALPIRRQRAAAPSRHVPSSCLASSKVNESMGGGREEEAAAAASKVGYSSGDLPPSAPPHLQGQDPQQYQYGTFQPPPHHHAASGELARPPVGFPQPAPPPGFAGASGGGGHYHHHHQQQPYAPAEPYYAQGYQTGPGYGSIAEGRPVRMRRLPCCGLGLGWLLFIAGFFLAAIPWYVGAFILICVRVHDYREKPGYVACTVAPHLVISALEDEVDGLLVVVAVPGWERRRGGLVIVVVEQGGLGALFAG</sequence>
<organism evidence="3">
    <name type="scientific">Oryza nivara</name>
    <name type="common">Indian wild rice</name>
    <name type="synonym">Oryza sativa f. spontanea</name>
    <dbReference type="NCBI Taxonomy" id="4536"/>
    <lineage>
        <taxon>Eukaryota</taxon>
        <taxon>Viridiplantae</taxon>
        <taxon>Streptophyta</taxon>
        <taxon>Embryophyta</taxon>
        <taxon>Tracheophyta</taxon>
        <taxon>Spermatophyta</taxon>
        <taxon>Magnoliopsida</taxon>
        <taxon>Liliopsida</taxon>
        <taxon>Poales</taxon>
        <taxon>Poaceae</taxon>
        <taxon>BOP clade</taxon>
        <taxon>Oryzoideae</taxon>
        <taxon>Oryzeae</taxon>
        <taxon>Oryzinae</taxon>
        <taxon>Oryza</taxon>
    </lineage>
</organism>
<evidence type="ECO:0008006" key="5">
    <source>
        <dbReference type="Google" id="ProtNLM"/>
    </source>
</evidence>
<name>A0A0E0HIH6_ORYNI</name>
<keyword evidence="2" id="KW-1133">Transmembrane helix</keyword>
<keyword evidence="4" id="KW-1185">Reference proteome</keyword>
<feature type="region of interest" description="Disordered" evidence="1">
    <location>
        <begin position="57"/>
        <end position="165"/>
    </location>
</feature>
<dbReference type="Gramene" id="ONIVA05G27820.1">
    <property type="protein sequence ID" value="ONIVA05G27820.1"/>
    <property type="gene ID" value="ONIVA05G27820"/>
</dbReference>
<evidence type="ECO:0000256" key="2">
    <source>
        <dbReference type="SAM" id="Phobius"/>
    </source>
</evidence>
<dbReference type="Proteomes" id="UP000006591">
    <property type="component" value="Chromosome 5"/>
</dbReference>
<protein>
    <recommendedName>
        <fullName evidence="5">60S ribosomal protein L18a-like protein</fullName>
    </recommendedName>
</protein>
<proteinExistence type="predicted"/>
<evidence type="ECO:0000313" key="4">
    <source>
        <dbReference type="Proteomes" id="UP000006591"/>
    </source>
</evidence>
<dbReference type="PANTHER" id="PTHR46631">
    <property type="entry name" value="60S RIBOSOMAL PROTEIN L18A-LIKE"/>
    <property type="match status" value="1"/>
</dbReference>
<dbReference type="eggNOG" id="ENOG502S1S5">
    <property type="taxonomic scope" value="Eukaryota"/>
</dbReference>
<reference evidence="3" key="1">
    <citation type="submission" date="2015-04" db="UniProtKB">
        <authorList>
            <consortium name="EnsemblPlants"/>
        </authorList>
    </citation>
    <scope>IDENTIFICATION</scope>
    <source>
        <strain evidence="3">SL10</strain>
    </source>
</reference>
<evidence type="ECO:0000313" key="3">
    <source>
        <dbReference type="EnsemblPlants" id="ONIVA05G27820.1"/>
    </source>
</evidence>
<keyword evidence="2" id="KW-0472">Membrane</keyword>
<keyword evidence="2" id="KW-0812">Transmembrane</keyword>
<feature type="transmembrane region" description="Helical" evidence="2">
    <location>
        <begin position="207"/>
        <end position="233"/>
    </location>
</feature>
<feature type="compositionally biased region" description="Polar residues" evidence="1">
    <location>
        <begin position="111"/>
        <end position="120"/>
    </location>
</feature>
<feature type="compositionally biased region" description="Low complexity" evidence="1">
    <location>
        <begin position="87"/>
        <end position="98"/>
    </location>
</feature>
<dbReference type="PANTHER" id="PTHR46631:SF27">
    <property type="entry name" value="OS05G0564800 PROTEIN"/>
    <property type="match status" value="1"/>
</dbReference>
<dbReference type="STRING" id="4536.A0A0E0HIH6"/>
<feature type="compositionally biased region" description="Pro residues" evidence="1">
    <location>
        <begin position="139"/>
        <end position="149"/>
    </location>
</feature>